<keyword evidence="10 18" id="KW-0808">Transferase</keyword>
<comment type="pathway">
    <text evidence="4">Lipid metabolism.</text>
</comment>
<keyword evidence="21" id="KW-1185">Reference proteome</keyword>
<dbReference type="Proteomes" id="UP000232638">
    <property type="component" value="Chromosome"/>
</dbReference>
<evidence type="ECO:0000256" key="14">
    <source>
        <dbReference type="ARBA" id="ARBA00023098"/>
    </source>
</evidence>
<dbReference type="RefSeq" id="WP_100921013.1">
    <property type="nucleotide sequence ID" value="NZ_CP020370.1"/>
</dbReference>
<protein>
    <recommendedName>
        <fullName evidence="7 18">Phosphatidate cytidylyltransferase</fullName>
        <ecNumber evidence="6 18">2.7.7.41</ecNumber>
    </recommendedName>
</protein>
<dbReference type="GO" id="GO:0016024">
    <property type="term" value="P:CDP-diacylglycerol biosynthetic process"/>
    <property type="evidence" value="ECO:0007669"/>
    <property type="project" value="UniProtKB-UniPathway"/>
</dbReference>
<evidence type="ECO:0000256" key="5">
    <source>
        <dbReference type="ARBA" id="ARBA00010185"/>
    </source>
</evidence>
<evidence type="ECO:0000256" key="17">
    <source>
        <dbReference type="ARBA" id="ARBA00023264"/>
    </source>
</evidence>
<evidence type="ECO:0000313" key="21">
    <source>
        <dbReference type="Proteomes" id="UP000232638"/>
    </source>
</evidence>
<feature type="transmembrane region" description="Helical" evidence="19">
    <location>
        <begin position="88"/>
        <end position="108"/>
    </location>
</feature>
<feature type="transmembrane region" description="Helical" evidence="19">
    <location>
        <begin position="200"/>
        <end position="221"/>
    </location>
</feature>
<evidence type="ECO:0000256" key="3">
    <source>
        <dbReference type="ARBA" id="ARBA00005119"/>
    </source>
</evidence>
<accession>A0A2K8UCK5</accession>
<evidence type="ECO:0000256" key="1">
    <source>
        <dbReference type="ARBA" id="ARBA00001698"/>
    </source>
</evidence>
<feature type="transmembrane region" description="Helical" evidence="19">
    <location>
        <begin position="30"/>
        <end position="52"/>
    </location>
</feature>
<dbReference type="EMBL" id="CP020370">
    <property type="protein sequence ID" value="AUB83324.1"/>
    <property type="molecule type" value="Genomic_DNA"/>
</dbReference>
<comment type="pathway">
    <text evidence="3 18">Phospholipid metabolism; CDP-diacylglycerol biosynthesis; CDP-diacylglycerol from sn-glycerol 3-phosphate: step 3/3.</text>
</comment>
<comment type="subcellular location">
    <subcellularLocation>
        <location evidence="2">Cell membrane</location>
        <topology evidence="2">Multi-pass membrane protein</topology>
    </subcellularLocation>
</comment>
<evidence type="ECO:0000256" key="15">
    <source>
        <dbReference type="ARBA" id="ARBA00023136"/>
    </source>
</evidence>
<name>A0A2K8UCK5_9GAMM</name>
<gene>
    <name evidence="20" type="ORF">THSYN_21865</name>
</gene>
<sequence>MSGGNVVTAAGALRVRTATAFTLGPLVMAAVLWLPAPGFAVFIALVILVGAWEWSGLTGIAARAGRAAYVILVAGGLAGLWFAPQWRFGLVVVGGAWWAIQSVLLARVRRIDPRLGLDGAGALSGLLVLCVAWAALVELHAFDPAGAALVALHGFVAAGPALVLFLLLLIWFADSAAYFAGRRWGGTKLAPVLSPGKTRAGVYGALALAGVGGLALGYLLAPGSGGTWSAVLVCAVTVLMSVVGDLYESLLKRRRGVKDSGQLLPGHGGLLDRIDSLTAAAPLFLLGLTLIAVVNP</sequence>
<feature type="transmembrane region" description="Helical" evidence="19">
    <location>
        <begin position="115"/>
        <end position="136"/>
    </location>
</feature>
<evidence type="ECO:0000256" key="2">
    <source>
        <dbReference type="ARBA" id="ARBA00004651"/>
    </source>
</evidence>
<evidence type="ECO:0000256" key="4">
    <source>
        <dbReference type="ARBA" id="ARBA00005189"/>
    </source>
</evidence>
<keyword evidence="17" id="KW-1208">Phospholipid metabolism</keyword>
<evidence type="ECO:0000256" key="8">
    <source>
        <dbReference type="ARBA" id="ARBA00022475"/>
    </source>
</evidence>
<feature type="transmembrane region" description="Helical" evidence="19">
    <location>
        <begin position="156"/>
        <end position="179"/>
    </location>
</feature>
<dbReference type="GO" id="GO:0005886">
    <property type="term" value="C:plasma membrane"/>
    <property type="evidence" value="ECO:0007669"/>
    <property type="project" value="UniProtKB-SubCell"/>
</dbReference>
<evidence type="ECO:0000256" key="19">
    <source>
        <dbReference type="SAM" id="Phobius"/>
    </source>
</evidence>
<evidence type="ECO:0000256" key="11">
    <source>
        <dbReference type="ARBA" id="ARBA00022692"/>
    </source>
</evidence>
<keyword evidence="12 18" id="KW-0548">Nucleotidyltransferase</keyword>
<reference evidence="20 21" key="1">
    <citation type="submission" date="2017-03" db="EMBL/GenBank/DDBJ databases">
        <title>Complete genome sequence of Candidatus 'Thiodictyon syntrophicum' sp. nov. strain Cad16T, a photolithoautotroph purple sulfur bacterium isolated from an alpine meromictic lake.</title>
        <authorList>
            <person name="Luedin S.M."/>
            <person name="Pothier J.F."/>
            <person name="Danza F."/>
            <person name="Storelli N."/>
            <person name="Wittwer M."/>
            <person name="Tonolla M."/>
        </authorList>
    </citation>
    <scope>NUCLEOTIDE SEQUENCE [LARGE SCALE GENOMIC DNA]</scope>
    <source>
        <strain evidence="20 21">Cad16T</strain>
    </source>
</reference>
<dbReference type="KEGG" id="tsy:THSYN_21865"/>
<keyword evidence="11 18" id="KW-0812">Transmembrane</keyword>
<dbReference type="PANTHER" id="PTHR46382:SF1">
    <property type="entry name" value="PHOSPHATIDATE CYTIDYLYLTRANSFERASE"/>
    <property type="match status" value="1"/>
</dbReference>
<dbReference type="Pfam" id="PF01148">
    <property type="entry name" value="CTP_transf_1"/>
    <property type="match status" value="1"/>
</dbReference>
<evidence type="ECO:0000256" key="18">
    <source>
        <dbReference type="RuleBase" id="RU003938"/>
    </source>
</evidence>
<keyword evidence="16" id="KW-0594">Phospholipid biosynthesis</keyword>
<evidence type="ECO:0000313" key="20">
    <source>
        <dbReference type="EMBL" id="AUB83324.1"/>
    </source>
</evidence>
<evidence type="ECO:0000256" key="12">
    <source>
        <dbReference type="ARBA" id="ARBA00022695"/>
    </source>
</evidence>
<dbReference type="GO" id="GO:0004605">
    <property type="term" value="F:phosphatidate cytidylyltransferase activity"/>
    <property type="evidence" value="ECO:0007669"/>
    <property type="project" value="UniProtKB-EC"/>
</dbReference>
<keyword evidence="9" id="KW-0444">Lipid biosynthesis</keyword>
<evidence type="ECO:0000256" key="16">
    <source>
        <dbReference type="ARBA" id="ARBA00023209"/>
    </source>
</evidence>
<dbReference type="EC" id="2.7.7.41" evidence="6 18"/>
<evidence type="ECO:0000256" key="13">
    <source>
        <dbReference type="ARBA" id="ARBA00022989"/>
    </source>
</evidence>
<proteinExistence type="inferred from homology"/>
<organism evidence="20 21">
    <name type="scientific">Candidatus Thiodictyon syntrophicum</name>
    <dbReference type="NCBI Taxonomy" id="1166950"/>
    <lineage>
        <taxon>Bacteria</taxon>
        <taxon>Pseudomonadati</taxon>
        <taxon>Pseudomonadota</taxon>
        <taxon>Gammaproteobacteria</taxon>
        <taxon>Chromatiales</taxon>
        <taxon>Chromatiaceae</taxon>
        <taxon>Thiodictyon</taxon>
    </lineage>
</organism>
<dbReference type="AlphaFoldDB" id="A0A2K8UCK5"/>
<feature type="transmembrane region" description="Helical" evidence="19">
    <location>
        <begin position="227"/>
        <end position="247"/>
    </location>
</feature>
<comment type="catalytic activity">
    <reaction evidence="1 18">
        <text>a 1,2-diacyl-sn-glycero-3-phosphate + CTP + H(+) = a CDP-1,2-diacyl-sn-glycerol + diphosphate</text>
        <dbReference type="Rhea" id="RHEA:16229"/>
        <dbReference type="ChEBI" id="CHEBI:15378"/>
        <dbReference type="ChEBI" id="CHEBI:33019"/>
        <dbReference type="ChEBI" id="CHEBI:37563"/>
        <dbReference type="ChEBI" id="CHEBI:58332"/>
        <dbReference type="ChEBI" id="CHEBI:58608"/>
        <dbReference type="EC" id="2.7.7.41"/>
    </reaction>
</comment>
<evidence type="ECO:0000256" key="10">
    <source>
        <dbReference type="ARBA" id="ARBA00022679"/>
    </source>
</evidence>
<keyword evidence="14" id="KW-0443">Lipid metabolism</keyword>
<evidence type="ECO:0000256" key="6">
    <source>
        <dbReference type="ARBA" id="ARBA00012487"/>
    </source>
</evidence>
<keyword evidence="8" id="KW-1003">Cell membrane</keyword>
<keyword evidence="15 19" id="KW-0472">Membrane</keyword>
<dbReference type="UniPathway" id="UPA00557">
    <property type="reaction ID" value="UER00614"/>
</dbReference>
<evidence type="ECO:0000256" key="9">
    <source>
        <dbReference type="ARBA" id="ARBA00022516"/>
    </source>
</evidence>
<keyword evidence="13 19" id="KW-1133">Transmembrane helix</keyword>
<dbReference type="PROSITE" id="PS01315">
    <property type="entry name" value="CDS"/>
    <property type="match status" value="1"/>
</dbReference>
<evidence type="ECO:0000256" key="7">
    <source>
        <dbReference type="ARBA" id="ARBA00019373"/>
    </source>
</evidence>
<dbReference type="InterPro" id="IPR000374">
    <property type="entry name" value="PC_trans"/>
</dbReference>
<comment type="similarity">
    <text evidence="5 18">Belongs to the CDS family.</text>
</comment>
<dbReference type="OrthoDB" id="9799199at2"/>
<dbReference type="PANTHER" id="PTHR46382">
    <property type="entry name" value="PHOSPHATIDATE CYTIDYLYLTRANSFERASE"/>
    <property type="match status" value="1"/>
</dbReference>
<feature type="transmembrane region" description="Helical" evidence="19">
    <location>
        <begin position="64"/>
        <end position="82"/>
    </location>
</feature>